<organism evidence="1 2">
    <name type="scientific">Cronobacter malonaticus</name>
    <dbReference type="NCBI Taxonomy" id="413503"/>
    <lineage>
        <taxon>Bacteria</taxon>
        <taxon>Pseudomonadati</taxon>
        <taxon>Pseudomonadota</taxon>
        <taxon>Gammaproteobacteria</taxon>
        <taxon>Enterobacterales</taxon>
        <taxon>Enterobacteriaceae</taxon>
        <taxon>Cronobacter</taxon>
    </lineage>
</organism>
<accession>V5TY47</accession>
<dbReference type="Proteomes" id="UP000018545">
    <property type="component" value="Chromosome"/>
</dbReference>
<gene>
    <name evidence="1" type="ORF">P262_02102</name>
</gene>
<dbReference type="EMBL" id="CP006731">
    <property type="protein sequence ID" value="AHB69852.1"/>
    <property type="molecule type" value="Genomic_DNA"/>
</dbReference>
<reference evidence="1 2" key="1">
    <citation type="journal article" date="2014" name="Genome Announc.">
        <title>Complete Genome Sequence of Cronobacter sakazakii Strain CMCC 45402.</title>
        <authorList>
            <person name="Zhao Z."/>
            <person name="Wang L."/>
            <person name="Wang B."/>
            <person name="Liang H."/>
            <person name="Ye Q."/>
            <person name="Zeng M."/>
        </authorList>
    </citation>
    <scope>NUCLEOTIDE SEQUENCE [LARGE SCALE GENOMIC DNA]</scope>
    <source>
        <strain evidence="2">45402</strain>
    </source>
</reference>
<dbReference type="HOGENOM" id="CLU_3327008_0_0_6"/>
<name>V5TY47_9ENTR</name>
<dbReference type="AlphaFoldDB" id="V5TY47"/>
<proteinExistence type="predicted"/>
<evidence type="ECO:0000313" key="1">
    <source>
        <dbReference type="EMBL" id="AHB69852.1"/>
    </source>
</evidence>
<dbReference type="KEGG" id="csi:P262_02102"/>
<evidence type="ECO:0000313" key="2">
    <source>
        <dbReference type="Proteomes" id="UP000018545"/>
    </source>
</evidence>
<protein>
    <submittedName>
        <fullName evidence="1">Uncharacterized protein</fullName>
    </submittedName>
</protein>
<sequence length="38" mass="4379">MFIIRFSAACYQQVNETVTILVKTHLIHISLQFTGARK</sequence>